<reference evidence="4 5" key="1">
    <citation type="submission" date="2019-07" db="EMBL/GenBank/DDBJ databases">
        <title>Diversity of Bacteria from Kongsfjorden, Arctic.</title>
        <authorList>
            <person name="Yu Y."/>
        </authorList>
    </citation>
    <scope>NUCLEOTIDE SEQUENCE [LARGE SCALE GENOMIC DNA]</scope>
    <source>
        <strain evidence="4 5">SM1922</strain>
    </source>
</reference>
<feature type="compositionally biased region" description="Polar residues" evidence="2">
    <location>
        <begin position="119"/>
        <end position="135"/>
    </location>
</feature>
<keyword evidence="3" id="KW-0472">Membrane</keyword>
<protein>
    <submittedName>
        <fullName evidence="4">DUF1043 family protein</fullName>
    </submittedName>
</protein>
<proteinExistence type="predicted"/>
<dbReference type="AlphaFoldDB" id="A0A558J2U1"/>
<accession>A0A558J2U1</accession>
<dbReference type="Pfam" id="PF06295">
    <property type="entry name" value="ZapG-like"/>
    <property type="match status" value="1"/>
</dbReference>
<dbReference type="Proteomes" id="UP000317288">
    <property type="component" value="Unassembled WGS sequence"/>
</dbReference>
<evidence type="ECO:0000256" key="3">
    <source>
        <dbReference type="SAM" id="Phobius"/>
    </source>
</evidence>
<keyword evidence="1" id="KW-0175">Coiled coil</keyword>
<dbReference type="EMBL" id="VNFE01000007">
    <property type="protein sequence ID" value="TVU87937.1"/>
    <property type="molecule type" value="Genomic_DNA"/>
</dbReference>
<comment type="caution">
    <text evidence="4">The sequence shown here is derived from an EMBL/GenBank/DDBJ whole genome shotgun (WGS) entry which is preliminary data.</text>
</comment>
<keyword evidence="3" id="KW-1133">Transmembrane helix</keyword>
<name>A0A558J2U1_9GAMM</name>
<gene>
    <name evidence="4" type="ORF">FQP89_20390</name>
</gene>
<sequence length="167" mass="18354">MQPNCYIQGARENTVDASSPLTFAIIGFIVGLIVGAVAYRLFSKSQREASSMRQKLLEREHQIAEMKSSVGSHLTGIYQRLSNIRDEANQLELQLKEDAAEWNIRDAAIHQPSLDLSGVDSTQEQQTTADTNTPATPRDYADGKGGTLSEDFGLKGNEATTPQPPRY</sequence>
<feature type="coiled-coil region" evidence="1">
    <location>
        <begin position="74"/>
        <end position="101"/>
    </location>
</feature>
<evidence type="ECO:0000256" key="2">
    <source>
        <dbReference type="SAM" id="MobiDB-lite"/>
    </source>
</evidence>
<organism evidence="4 5">
    <name type="scientific">Vreelandella titanicae</name>
    <dbReference type="NCBI Taxonomy" id="664683"/>
    <lineage>
        <taxon>Bacteria</taxon>
        <taxon>Pseudomonadati</taxon>
        <taxon>Pseudomonadota</taxon>
        <taxon>Gammaproteobacteria</taxon>
        <taxon>Oceanospirillales</taxon>
        <taxon>Halomonadaceae</taxon>
        <taxon>Vreelandella</taxon>
    </lineage>
</organism>
<evidence type="ECO:0000313" key="4">
    <source>
        <dbReference type="EMBL" id="TVU87937.1"/>
    </source>
</evidence>
<dbReference type="InterPro" id="IPR009386">
    <property type="entry name" value="ZapG-like"/>
</dbReference>
<evidence type="ECO:0000313" key="5">
    <source>
        <dbReference type="Proteomes" id="UP000317288"/>
    </source>
</evidence>
<feature type="region of interest" description="Disordered" evidence="2">
    <location>
        <begin position="113"/>
        <end position="167"/>
    </location>
</feature>
<evidence type="ECO:0000256" key="1">
    <source>
        <dbReference type="SAM" id="Coils"/>
    </source>
</evidence>
<keyword evidence="3" id="KW-0812">Transmembrane</keyword>
<feature type="transmembrane region" description="Helical" evidence="3">
    <location>
        <begin position="21"/>
        <end position="42"/>
    </location>
</feature>